<keyword evidence="4" id="KW-1185">Reference proteome</keyword>
<dbReference type="Proteomes" id="UP001302126">
    <property type="component" value="Unassembled WGS sequence"/>
</dbReference>
<accession>A0AAN6WNJ3</accession>
<reference evidence="3" key="1">
    <citation type="journal article" date="2023" name="Mol. Phylogenet. Evol.">
        <title>Genome-scale phylogeny and comparative genomics of the fungal order Sordariales.</title>
        <authorList>
            <person name="Hensen N."/>
            <person name="Bonometti L."/>
            <person name="Westerberg I."/>
            <person name="Brannstrom I.O."/>
            <person name="Guillou S."/>
            <person name="Cros-Aarteil S."/>
            <person name="Calhoun S."/>
            <person name="Haridas S."/>
            <person name="Kuo A."/>
            <person name="Mondo S."/>
            <person name="Pangilinan J."/>
            <person name="Riley R."/>
            <person name="LaButti K."/>
            <person name="Andreopoulos B."/>
            <person name="Lipzen A."/>
            <person name="Chen C."/>
            <person name="Yan M."/>
            <person name="Daum C."/>
            <person name="Ng V."/>
            <person name="Clum A."/>
            <person name="Steindorff A."/>
            <person name="Ohm R.A."/>
            <person name="Martin F."/>
            <person name="Silar P."/>
            <person name="Natvig D.O."/>
            <person name="Lalanne C."/>
            <person name="Gautier V."/>
            <person name="Ament-Velasquez S.L."/>
            <person name="Kruys A."/>
            <person name="Hutchinson M.I."/>
            <person name="Powell A.J."/>
            <person name="Barry K."/>
            <person name="Miller A.N."/>
            <person name="Grigoriev I.V."/>
            <person name="Debuchy R."/>
            <person name="Gladieux P."/>
            <person name="Hiltunen Thoren M."/>
            <person name="Johannesson H."/>
        </authorList>
    </citation>
    <scope>NUCLEOTIDE SEQUENCE</scope>
    <source>
        <strain evidence="3">PSN309</strain>
    </source>
</reference>
<keyword evidence="2" id="KW-0812">Transmembrane</keyword>
<gene>
    <name evidence="3" type="ORF">QBC35DRAFT_393864</name>
</gene>
<feature type="region of interest" description="Disordered" evidence="1">
    <location>
        <begin position="249"/>
        <end position="270"/>
    </location>
</feature>
<protein>
    <submittedName>
        <fullName evidence="3">Uncharacterized protein</fullName>
    </submittedName>
</protein>
<feature type="transmembrane region" description="Helical" evidence="2">
    <location>
        <begin position="12"/>
        <end position="34"/>
    </location>
</feature>
<evidence type="ECO:0000256" key="1">
    <source>
        <dbReference type="SAM" id="MobiDB-lite"/>
    </source>
</evidence>
<reference evidence="3" key="2">
    <citation type="submission" date="2023-05" db="EMBL/GenBank/DDBJ databases">
        <authorList>
            <consortium name="Lawrence Berkeley National Laboratory"/>
            <person name="Steindorff A."/>
            <person name="Hensen N."/>
            <person name="Bonometti L."/>
            <person name="Westerberg I."/>
            <person name="Brannstrom I.O."/>
            <person name="Guillou S."/>
            <person name="Cros-Aarteil S."/>
            <person name="Calhoun S."/>
            <person name="Haridas S."/>
            <person name="Kuo A."/>
            <person name="Mondo S."/>
            <person name="Pangilinan J."/>
            <person name="Riley R."/>
            <person name="Labutti K."/>
            <person name="Andreopoulos B."/>
            <person name="Lipzen A."/>
            <person name="Chen C."/>
            <person name="Yanf M."/>
            <person name="Daum C."/>
            <person name="Ng V."/>
            <person name="Clum A."/>
            <person name="Ohm R."/>
            <person name="Martin F."/>
            <person name="Silar P."/>
            <person name="Natvig D."/>
            <person name="Lalanne C."/>
            <person name="Gautier V."/>
            <person name="Ament-Velasquez S.L."/>
            <person name="Kruys A."/>
            <person name="Hutchinson M.I."/>
            <person name="Powell A.J."/>
            <person name="Barry K."/>
            <person name="Miller A.N."/>
            <person name="Grigoriev I.V."/>
            <person name="Debuchy R."/>
            <person name="Gladieux P."/>
            <person name="Thoren M.H."/>
            <person name="Johannesson H."/>
        </authorList>
    </citation>
    <scope>NUCLEOTIDE SEQUENCE</scope>
    <source>
        <strain evidence="3">PSN309</strain>
    </source>
</reference>
<feature type="compositionally biased region" description="Low complexity" evidence="1">
    <location>
        <begin position="256"/>
        <end position="265"/>
    </location>
</feature>
<evidence type="ECO:0000313" key="4">
    <source>
        <dbReference type="Proteomes" id="UP001302126"/>
    </source>
</evidence>
<evidence type="ECO:0000256" key="2">
    <source>
        <dbReference type="SAM" id="Phobius"/>
    </source>
</evidence>
<name>A0AAN6WNJ3_9PEZI</name>
<sequence length="429" mass="48641">MLHPQHPSAVLPLAFFLPSPITFIVNIIIPRWFWPTYTTFTTTTSPSPNFGATAFIETMNAHHISDIIIDLTQNRWEDAFDTIVRLGTKMHLTGAKLFPLPQLRDINRLFEAILQHHAYGLDEEVDAIINRLFLRALHTCQHLTSQKSPDSDHHVMRWMSPAEIEMQEHLDFYRGFSQFLLYSSAPENEDSEEVQVMLQNLCKPTINNLTTWSPPSPIGGHRSVAPRHRRQEISRLSTTANKKWSSARLRSGVRKSLTSPSSSSSCDKKRNTTLQAKLELMLPSPPLTPTSELCKDVSELDDDDDVLGSNASSPLPDTRGWISTYQTEEYFPTQSPFTPMSSQEWCPDENAECGWMGEPTQLVVVDEFLLKHRAGISRGPAQIEARKEVVLPGKTSRHSESKREACREYFTLRPCTEHSQRCCGRNALS</sequence>
<keyword evidence="2" id="KW-1133">Transmembrane helix</keyword>
<proteinExistence type="predicted"/>
<organism evidence="3 4">
    <name type="scientific">Podospora australis</name>
    <dbReference type="NCBI Taxonomy" id="1536484"/>
    <lineage>
        <taxon>Eukaryota</taxon>
        <taxon>Fungi</taxon>
        <taxon>Dikarya</taxon>
        <taxon>Ascomycota</taxon>
        <taxon>Pezizomycotina</taxon>
        <taxon>Sordariomycetes</taxon>
        <taxon>Sordariomycetidae</taxon>
        <taxon>Sordariales</taxon>
        <taxon>Podosporaceae</taxon>
        <taxon>Podospora</taxon>
    </lineage>
</organism>
<dbReference type="AlphaFoldDB" id="A0AAN6WNJ3"/>
<keyword evidence="2" id="KW-0472">Membrane</keyword>
<dbReference type="EMBL" id="MU864548">
    <property type="protein sequence ID" value="KAK4183437.1"/>
    <property type="molecule type" value="Genomic_DNA"/>
</dbReference>
<comment type="caution">
    <text evidence="3">The sequence shown here is derived from an EMBL/GenBank/DDBJ whole genome shotgun (WGS) entry which is preliminary data.</text>
</comment>
<evidence type="ECO:0000313" key="3">
    <source>
        <dbReference type="EMBL" id="KAK4183437.1"/>
    </source>
</evidence>